<keyword evidence="3" id="KW-1185">Reference proteome</keyword>
<organism evidence="1 3">
    <name type="scientific">Cryptomeria japonica</name>
    <name type="common">Japanese cedar</name>
    <name type="synonym">Cupressus japonica</name>
    <dbReference type="NCBI Taxonomy" id="3369"/>
    <lineage>
        <taxon>Eukaryota</taxon>
        <taxon>Viridiplantae</taxon>
        <taxon>Streptophyta</taxon>
        <taxon>Embryophyta</taxon>
        <taxon>Tracheophyta</taxon>
        <taxon>Spermatophyta</taxon>
        <taxon>Pinopsida</taxon>
        <taxon>Pinidae</taxon>
        <taxon>Conifers II</taxon>
        <taxon>Cupressales</taxon>
        <taxon>Cupressaceae</taxon>
        <taxon>Cryptomeria</taxon>
    </lineage>
</organism>
<dbReference type="EMBL" id="BSEH01000641">
    <property type="protein sequence ID" value="GLJ58989.1"/>
    <property type="molecule type" value="Genomic_DNA"/>
</dbReference>
<dbReference type="Proteomes" id="UP001234787">
    <property type="component" value="Unassembled WGS sequence"/>
</dbReference>
<proteinExistence type="predicted"/>
<accession>A0AAD3RRJ1</accession>
<protein>
    <submittedName>
        <fullName evidence="1">Uncharacterized protein</fullName>
    </submittedName>
</protein>
<evidence type="ECO:0000313" key="2">
    <source>
        <dbReference type="EMBL" id="GLJ59317.1"/>
    </source>
</evidence>
<evidence type="ECO:0000313" key="3">
    <source>
        <dbReference type="Proteomes" id="UP001234787"/>
    </source>
</evidence>
<dbReference type="AlphaFoldDB" id="A0AAD3RRJ1"/>
<sequence length="95" mass="10694">MCRNFGWITIVVEGFGGPSDAVDRFIHLQNKDGHGVSEHQSSLARRLSSKSPVKLRFLLQSPVFFEALRHGCQPKEHSFFPAYLSFHLPSLGDIL</sequence>
<dbReference type="EMBL" id="BSEH01000829">
    <property type="protein sequence ID" value="GLJ59317.1"/>
    <property type="molecule type" value="Genomic_DNA"/>
</dbReference>
<name>A0AAD3RRJ1_CRYJA</name>
<reference evidence="1" key="1">
    <citation type="submission" date="2022-12" db="EMBL/GenBank/DDBJ databases">
        <title>Chromosome-Level Genome Assembly of Japanese Cedar (Cryptomeriajaponica D. Don).</title>
        <authorList>
            <person name="Fujino T."/>
            <person name="Yamaguchi K."/>
            <person name="Yokoyama T."/>
            <person name="Hamanaka T."/>
            <person name="Harazono Y."/>
            <person name="Kamada H."/>
            <person name="Kobayashi W."/>
            <person name="Ujino-Ihara T."/>
            <person name="Uchiyama K."/>
            <person name="Matsumoto A."/>
            <person name="Izuno A."/>
            <person name="Tsumura Y."/>
            <person name="Toyoda A."/>
            <person name="Shigenobu S."/>
            <person name="Moriguchi Y."/>
            <person name="Ueno S."/>
            <person name="Kasahara M."/>
        </authorList>
    </citation>
    <scope>NUCLEOTIDE SEQUENCE</scope>
</reference>
<gene>
    <name evidence="1" type="ORF">SUGI_1487410</name>
    <name evidence="2" type="ORF">SUGI_1502810</name>
</gene>
<comment type="caution">
    <text evidence="1">The sequence shown here is derived from an EMBL/GenBank/DDBJ whole genome shotgun (WGS) entry which is preliminary data.</text>
</comment>
<evidence type="ECO:0000313" key="1">
    <source>
        <dbReference type="EMBL" id="GLJ58989.1"/>
    </source>
</evidence>